<dbReference type="InterPro" id="IPR002423">
    <property type="entry name" value="Cpn60/GroEL/TCP-1"/>
</dbReference>
<dbReference type="InterPro" id="IPR002194">
    <property type="entry name" value="Chaperonin_TCP-1_CS"/>
</dbReference>
<dbReference type="AlphaFoldDB" id="A0A7S2BN96"/>
<accession>A0A7S2BN96</accession>
<sequence length="543" mass="59189">MAAATKYANPDAEVVSKAQALLVNCAASNGLQNILKTNLGPRGTLKMLVGGAGQIKITKDGNVLLHEMQIQHPTAMLIARTATAQDDITGDGTTSAVLLCGELLKQAERQYSEGLHPRVVCDGYDLAKDHVLTFLEGFKTDYPDAITDRELLANVARCSLRTKLQAEVADLMVDACVDAIQSIAEVDKPIDLHMVEIMTMKHKLGGDSKFVRGLVLDHGTRHPDMPSYLENCFICTCNVSFEYEKSEVATGFLYSNAEERQKLVESERKFTDEKVGAFIELKRQVCTEGQGFVIINQKGIDPMSLDMLAKEGIFAVRRAKRRNMERVTLACGGTPVNSEIDLEPSVLGWAGKVYEEQLGDDKFTFIEDVKAARSCTILIKGPNTHTIDQIKDAVRDGLRATKNCVEDKAVVAGAGAFETAAYTSLMAFKGTVSGKAKLGVQAYADAMLIIPKVLSENSGFDVQDSIIALQEEHEKAGAAIGLDLVTGECILPAAEGIWDNYRVKRQYIHLSTALATQLLLVDEVMRAGKKMGKEVADPMQMDH</sequence>
<reference evidence="8" key="1">
    <citation type="submission" date="2021-01" db="EMBL/GenBank/DDBJ databases">
        <authorList>
            <person name="Corre E."/>
            <person name="Pelletier E."/>
            <person name="Niang G."/>
            <person name="Scheremetjew M."/>
            <person name="Finn R."/>
            <person name="Kale V."/>
            <person name="Holt S."/>
            <person name="Cochrane G."/>
            <person name="Meng A."/>
            <person name="Brown T."/>
            <person name="Cohen L."/>
        </authorList>
    </citation>
    <scope>NUCLEOTIDE SEQUENCE</scope>
    <source>
        <strain evidence="8">RCC1693</strain>
    </source>
</reference>
<evidence type="ECO:0000313" key="8">
    <source>
        <dbReference type="EMBL" id="CAD9401988.1"/>
    </source>
</evidence>
<dbReference type="Gene3D" id="3.50.7.10">
    <property type="entry name" value="GroEL"/>
    <property type="match status" value="1"/>
</dbReference>
<dbReference type="InterPro" id="IPR012722">
    <property type="entry name" value="Chap_CCT_zeta"/>
</dbReference>
<evidence type="ECO:0008006" key="9">
    <source>
        <dbReference type="Google" id="ProtNLM"/>
    </source>
</evidence>
<evidence type="ECO:0000256" key="6">
    <source>
        <dbReference type="ARBA" id="ARBA00023186"/>
    </source>
</evidence>
<evidence type="ECO:0000256" key="1">
    <source>
        <dbReference type="ARBA" id="ARBA00004496"/>
    </source>
</evidence>
<dbReference type="Pfam" id="PF00118">
    <property type="entry name" value="Cpn60_TCP1"/>
    <property type="match status" value="1"/>
</dbReference>
<dbReference type="CDD" id="cd03342">
    <property type="entry name" value="TCP1_zeta"/>
    <property type="match status" value="1"/>
</dbReference>
<evidence type="ECO:0000256" key="4">
    <source>
        <dbReference type="ARBA" id="ARBA00022741"/>
    </source>
</evidence>
<dbReference type="NCBIfam" id="TIGR02347">
    <property type="entry name" value="chap_CCT_zeta"/>
    <property type="match status" value="1"/>
</dbReference>
<dbReference type="GO" id="GO:0005737">
    <property type="term" value="C:cytoplasm"/>
    <property type="evidence" value="ECO:0007669"/>
    <property type="project" value="UniProtKB-SubCell"/>
</dbReference>
<dbReference type="GO" id="GO:0051082">
    <property type="term" value="F:unfolded protein binding"/>
    <property type="evidence" value="ECO:0007669"/>
    <property type="project" value="InterPro"/>
</dbReference>
<proteinExistence type="inferred from homology"/>
<dbReference type="FunFam" id="3.30.260.10:FF:000017">
    <property type="entry name" value="T-complex protein 1 subunit zeta"/>
    <property type="match status" value="1"/>
</dbReference>
<organism evidence="8">
    <name type="scientific">Florenciella parvula</name>
    <dbReference type="NCBI Taxonomy" id="236787"/>
    <lineage>
        <taxon>Eukaryota</taxon>
        <taxon>Sar</taxon>
        <taxon>Stramenopiles</taxon>
        <taxon>Ochrophyta</taxon>
        <taxon>Dictyochophyceae</taxon>
        <taxon>Florenciellales</taxon>
        <taxon>Florenciella</taxon>
    </lineage>
</organism>
<keyword evidence="5 7" id="KW-0067">ATP-binding</keyword>
<dbReference type="Gene3D" id="3.30.260.10">
    <property type="entry name" value="TCP-1-like chaperonin intermediate domain"/>
    <property type="match status" value="1"/>
</dbReference>
<dbReference type="PROSITE" id="PS00750">
    <property type="entry name" value="TCP1_1"/>
    <property type="match status" value="1"/>
</dbReference>
<dbReference type="PROSITE" id="PS00751">
    <property type="entry name" value="TCP1_2"/>
    <property type="match status" value="1"/>
</dbReference>
<dbReference type="EMBL" id="HBGT01009501">
    <property type="protein sequence ID" value="CAD9401988.1"/>
    <property type="molecule type" value="Transcribed_RNA"/>
</dbReference>
<gene>
    <name evidence="8" type="ORF">FPAR1323_LOCUS5193</name>
</gene>
<comment type="subcellular location">
    <subcellularLocation>
        <location evidence="1">Cytoplasm</location>
    </subcellularLocation>
</comment>
<dbReference type="InterPro" id="IPR027409">
    <property type="entry name" value="GroEL-like_apical_dom_sf"/>
</dbReference>
<dbReference type="GO" id="GO:0140662">
    <property type="term" value="F:ATP-dependent protein folding chaperone"/>
    <property type="evidence" value="ECO:0007669"/>
    <property type="project" value="InterPro"/>
</dbReference>
<dbReference type="SUPFAM" id="SSF54849">
    <property type="entry name" value="GroEL-intermediate domain like"/>
    <property type="match status" value="1"/>
</dbReference>
<dbReference type="SUPFAM" id="SSF52029">
    <property type="entry name" value="GroEL apical domain-like"/>
    <property type="match status" value="1"/>
</dbReference>
<evidence type="ECO:0000256" key="3">
    <source>
        <dbReference type="ARBA" id="ARBA00022490"/>
    </source>
</evidence>
<dbReference type="PROSITE" id="PS00995">
    <property type="entry name" value="TCP1_3"/>
    <property type="match status" value="1"/>
</dbReference>
<dbReference type="InterPro" id="IPR027410">
    <property type="entry name" value="TCP-1-like_intermed_sf"/>
</dbReference>
<dbReference type="SUPFAM" id="SSF48592">
    <property type="entry name" value="GroEL equatorial domain-like"/>
    <property type="match status" value="1"/>
</dbReference>
<dbReference type="FunFam" id="1.10.560.10:FF:000058">
    <property type="entry name" value="T-complex protein 1 subunit zeta"/>
    <property type="match status" value="1"/>
</dbReference>
<keyword evidence="3" id="KW-0963">Cytoplasm</keyword>
<dbReference type="GO" id="GO:0016887">
    <property type="term" value="F:ATP hydrolysis activity"/>
    <property type="evidence" value="ECO:0007669"/>
    <property type="project" value="InterPro"/>
</dbReference>
<keyword evidence="6 7" id="KW-0143">Chaperone</keyword>
<comment type="similarity">
    <text evidence="2 7">Belongs to the TCP-1 chaperonin family.</text>
</comment>
<dbReference type="PRINTS" id="PR00304">
    <property type="entry name" value="TCOMPLEXTCP1"/>
</dbReference>
<keyword evidence="4 7" id="KW-0547">Nucleotide-binding</keyword>
<protein>
    <recommendedName>
        <fullName evidence="9">T-complex protein 1 subunit zeta</fullName>
    </recommendedName>
</protein>
<dbReference type="FunFam" id="3.50.7.10:FF:000004">
    <property type="entry name" value="T-complex protein 1 subunit zeta"/>
    <property type="match status" value="1"/>
</dbReference>
<evidence type="ECO:0000256" key="5">
    <source>
        <dbReference type="ARBA" id="ARBA00022840"/>
    </source>
</evidence>
<dbReference type="InterPro" id="IPR027413">
    <property type="entry name" value="GROEL-like_equatorial_sf"/>
</dbReference>
<dbReference type="FunFam" id="1.10.560.10:FF:000038">
    <property type="entry name" value="Chaperonin containing TCP1 subunit 6B"/>
    <property type="match status" value="1"/>
</dbReference>
<dbReference type="Gene3D" id="1.10.560.10">
    <property type="entry name" value="GroEL-like equatorial domain"/>
    <property type="match status" value="1"/>
</dbReference>
<dbReference type="PANTHER" id="PTHR11353">
    <property type="entry name" value="CHAPERONIN"/>
    <property type="match status" value="1"/>
</dbReference>
<evidence type="ECO:0000256" key="7">
    <source>
        <dbReference type="RuleBase" id="RU004187"/>
    </source>
</evidence>
<dbReference type="GO" id="GO:0005524">
    <property type="term" value="F:ATP binding"/>
    <property type="evidence" value="ECO:0007669"/>
    <property type="project" value="UniProtKB-KW"/>
</dbReference>
<evidence type="ECO:0000256" key="2">
    <source>
        <dbReference type="ARBA" id="ARBA00008020"/>
    </source>
</evidence>
<name>A0A7S2BN96_9STRA</name>
<dbReference type="InterPro" id="IPR017998">
    <property type="entry name" value="Chaperone_TCP-1"/>
</dbReference>